<dbReference type="RefSeq" id="WP_004075642.1">
    <property type="nucleotide sequence ID" value="NZ_CM001488.1"/>
</dbReference>
<sequence length="514" mass="59395">MKKNTDIATSTRPDFRPMSLICTRIGVATRAPKKRGIGVLRGMNGMVRRRLGQKWRMKSLIGNHVAKNSSFLKMIHRLFVGQITVQPTLALHWSSGVTLALSLPVKNLQRVEPLFKQRFFKTGEWRREERATHLCFQKLSGETGRAWQAGLRSASTSILAPAAIVASVEPYRLAPWHRTDLQRMTVAMPSLYENTTNKGPIIQHAALPVIHNERLRQLGSRRDILSISRERQRIRARAQERTQAYSATLPNLTPVSRNEAGFIQRQTVSKMGMRRRETVYRSHCQVHTPSILRHNIRQTLTTMKMLCNPNGEKATMAPIWSKYLFATLIADTPARFRRRMKNRLAKGYFEKRRQSQVFKRELVETSHEKQITVLYGEKKNRPSSDLSTTRTGLSLVTHEKRQALVPKERLRSVTIRADRTMRADRHTVQQDIRFVHKQDTSTFLAVKEMKQTLTPTRTWNTETTTAQSEAEVTSLVEKALRGWQKQMLNPKRLTRQTERSLTRQLLKERERVGR</sequence>
<evidence type="ECO:0000313" key="2">
    <source>
        <dbReference type="Proteomes" id="UP000005778"/>
    </source>
</evidence>
<protein>
    <submittedName>
        <fullName evidence="1">Uncharacterized protein</fullName>
    </submittedName>
</protein>
<dbReference type="Proteomes" id="UP000005778">
    <property type="component" value="Chromosome"/>
</dbReference>
<reference evidence="1 2" key="1">
    <citation type="submission" date="2011-09" db="EMBL/GenBank/DDBJ databases">
        <authorList>
            <consortium name="US DOE Joint Genome Institute (JGI-PGF)"/>
            <person name="Lucas S."/>
            <person name="Han J."/>
            <person name="Lapidus A."/>
            <person name="Cheng J.-F."/>
            <person name="Goodwin L."/>
            <person name="Pitluck S."/>
            <person name="Peters L."/>
            <person name="Land M.L."/>
            <person name="Hauser L."/>
            <person name="Orellana R."/>
            <person name="Lovley D."/>
            <person name="Woyke T.J."/>
        </authorList>
    </citation>
    <scope>NUCLEOTIDE SEQUENCE [LARGE SCALE GENOMIC DNA]</scope>
    <source>
        <strain evidence="1 2">2ac9</strain>
    </source>
</reference>
<keyword evidence="2" id="KW-1185">Reference proteome</keyword>
<dbReference type="HOGENOM" id="CLU_529693_0_0_7"/>
<name>I5B7H6_9BACT</name>
<reference evidence="1 2" key="2">
    <citation type="submission" date="2012-02" db="EMBL/GenBank/DDBJ databases">
        <title>Improved High-Quality Draft sequence of Desulfobacter postgatei 2ac9.</title>
        <authorList>
            <consortium name="US DOE Joint Genome Institute"/>
            <person name="Lucas S."/>
            <person name="Han J."/>
            <person name="Lapidus A."/>
            <person name="Cheng J.-F."/>
            <person name="Goodwin L."/>
            <person name="Pitluck S."/>
            <person name="Peters L."/>
            <person name="Ovchinnikova G."/>
            <person name="Held B."/>
            <person name="Detter J.C."/>
            <person name="Han C."/>
            <person name="Tapia R."/>
            <person name="Land M."/>
            <person name="Hauser L."/>
            <person name="Kyrpides N."/>
            <person name="Ivanova N."/>
            <person name="Pagani I."/>
            <person name="Orellana R."/>
            <person name="Lovley D."/>
            <person name="Woyke T."/>
        </authorList>
    </citation>
    <scope>NUCLEOTIDE SEQUENCE [LARGE SCALE GENOMIC DNA]</scope>
    <source>
        <strain evidence="1 2">2ac9</strain>
    </source>
</reference>
<gene>
    <name evidence="1" type="ORF">DespoDRAFT_03700</name>
</gene>
<organism evidence="1 2">
    <name type="scientific">Desulfobacter postgatei 2ac9</name>
    <dbReference type="NCBI Taxonomy" id="879212"/>
    <lineage>
        <taxon>Bacteria</taxon>
        <taxon>Pseudomonadati</taxon>
        <taxon>Thermodesulfobacteriota</taxon>
        <taxon>Desulfobacteria</taxon>
        <taxon>Desulfobacterales</taxon>
        <taxon>Desulfobacteraceae</taxon>
        <taxon>Desulfobacter</taxon>
    </lineage>
</organism>
<dbReference type="STRING" id="879212.DespoDRAFT_03700"/>
<dbReference type="AlphaFoldDB" id="I5B7H6"/>
<dbReference type="EMBL" id="CM001488">
    <property type="protein sequence ID" value="EIM65439.1"/>
    <property type="molecule type" value="Genomic_DNA"/>
</dbReference>
<accession>I5B7H6</accession>
<proteinExistence type="predicted"/>
<evidence type="ECO:0000313" key="1">
    <source>
        <dbReference type="EMBL" id="EIM65439.1"/>
    </source>
</evidence>